<comment type="subcellular location">
    <subcellularLocation>
        <location evidence="1">Membrane</location>
        <topology evidence="1">Single-pass membrane protein</topology>
    </subcellularLocation>
</comment>
<dbReference type="InterPro" id="IPR013162">
    <property type="entry name" value="CD80_C2-set"/>
</dbReference>
<accession>A0A9P0G2S5</accession>
<dbReference type="InterPro" id="IPR007110">
    <property type="entry name" value="Ig-like_dom"/>
</dbReference>
<keyword evidence="5" id="KW-0812">Transmembrane</keyword>
<sequence>MVVAASTVWCLMCATLLHLSSVVARRHKQSELDIPIPMVRVEGIVDRKAGLPCDISATSAEDSPHMVLWFRESDGIPIYSYDLRGHPEGKPKTWSADNVFGKGAFFRSSSSPAQLVIEKVLLAHEDVYRCRVDFLNSPTRNSKVNFTVVVPPEKIAIYDESTDEEARPREARGEGTSPVFRCQVSGGRPPPRVTWLLDSGLLDETSDTIGDRTINVVHVPPLTRLNVNSRLSCQASNTHHIAPVTKTIQLDVYLRPISVTIQKKDRTLREGVLEEIVCVVNGSRPAANVTWWKQTTLMESHMSTMSKVGDGVMASTLRFVPTSKDDNMNLICRAVNPKLPSPSGALEDSVKLNVLYSPVVTLKMGTGLDPNNIKEGDDVYFECLVQANPKIHKLTWFHKGNEVKHNASAGIVVSSGSLVLQQVTQSTAGHFTCLAVNTEGAAKSNSIHLRILHSPICRQSHDELVGALKQEKVGLTCNVEADPPAVVFRWTFNHSGHSRELPAEYYHNVGTTSTLNYTPVSDLDYGTLTCLASNSVGVQTRPCVFQVVAAGRPFPLFNCTMANRTADSVTVECIENFDGGLPQSYLAEFVQLPVVAGPGSGSNSVWYRNVTSSKPLFHFSDFSPAASYRLNLYSYNAKGRSEPTVLEILAYNAQSRESGLDRITIFSSAVTILAVALLVLIIILVALCRTQLRNKSRDKLKYSSSLSDSSNNITENHRPKSKVIVDDKDPDLIPQKIEKNILPSFVSVCTTSPKHCKRKKPEGAEKMRHLNGTITRPPHGEGHSSAITAAPQFLTITKSTELQESFL</sequence>
<evidence type="ECO:0000313" key="9">
    <source>
        <dbReference type="Proteomes" id="UP001152759"/>
    </source>
</evidence>
<feature type="chain" id="PRO_5040313131" description="Ig-like domain-containing protein" evidence="6">
    <location>
        <begin position="25"/>
        <end position="807"/>
    </location>
</feature>
<evidence type="ECO:0000256" key="4">
    <source>
        <dbReference type="SAM" id="MobiDB-lite"/>
    </source>
</evidence>
<feature type="domain" description="Ig-like" evidence="7">
    <location>
        <begin position="51"/>
        <end position="147"/>
    </location>
</feature>
<feature type="region of interest" description="Disordered" evidence="4">
    <location>
        <begin position="699"/>
        <end position="719"/>
    </location>
</feature>
<dbReference type="GO" id="GO:0016020">
    <property type="term" value="C:membrane"/>
    <property type="evidence" value="ECO:0007669"/>
    <property type="project" value="UniProtKB-SubCell"/>
</dbReference>
<dbReference type="InterPro" id="IPR036116">
    <property type="entry name" value="FN3_sf"/>
</dbReference>
<keyword evidence="6" id="KW-0732">Signal</keyword>
<feature type="domain" description="Ig-like" evidence="7">
    <location>
        <begin position="455"/>
        <end position="546"/>
    </location>
</feature>
<dbReference type="EMBL" id="OU963867">
    <property type="protein sequence ID" value="CAH0774685.1"/>
    <property type="molecule type" value="Genomic_DNA"/>
</dbReference>
<evidence type="ECO:0000256" key="5">
    <source>
        <dbReference type="SAM" id="Phobius"/>
    </source>
</evidence>
<feature type="transmembrane region" description="Helical" evidence="5">
    <location>
        <begin position="665"/>
        <end position="687"/>
    </location>
</feature>
<dbReference type="Pfam" id="PF13927">
    <property type="entry name" value="Ig_3"/>
    <property type="match status" value="2"/>
</dbReference>
<dbReference type="PANTHER" id="PTHR23278:SF28">
    <property type="entry name" value="SIDESTEP IV, ISOFORM C"/>
    <property type="match status" value="1"/>
</dbReference>
<evidence type="ECO:0000256" key="1">
    <source>
        <dbReference type="ARBA" id="ARBA00004167"/>
    </source>
</evidence>
<dbReference type="Gene3D" id="2.60.40.10">
    <property type="entry name" value="Immunoglobulins"/>
    <property type="match status" value="5"/>
</dbReference>
<keyword evidence="2 5" id="KW-0472">Membrane</keyword>
<keyword evidence="5" id="KW-1133">Transmembrane helix</keyword>
<evidence type="ECO:0000256" key="6">
    <source>
        <dbReference type="SAM" id="SignalP"/>
    </source>
</evidence>
<dbReference type="AlphaFoldDB" id="A0A9P0G2S5"/>
<keyword evidence="9" id="KW-1185">Reference proteome</keyword>
<evidence type="ECO:0000256" key="2">
    <source>
        <dbReference type="ARBA" id="ARBA00023136"/>
    </source>
</evidence>
<dbReference type="InterPro" id="IPR003599">
    <property type="entry name" value="Ig_sub"/>
</dbReference>
<feature type="signal peptide" evidence="6">
    <location>
        <begin position="1"/>
        <end position="24"/>
    </location>
</feature>
<dbReference type="InterPro" id="IPR003598">
    <property type="entry name" value="Ig_sub2"/>
</dbReference>
<dbReference type="Pfam" id="PF08205">
    <property type="entry name" value="C2-set_2"/>
    <property type="match status" value="2"/>
</dbReference>
<keyword evidence="3" id="KW-1015">Disulfide bond</keyword>
<protein>
    <recommendedName>
        <fullName evidence="7">Ig-like domain-containing protein</fullName>
    </recommendedName>
</protein>
<gene>
    <name evidence="8" type="ORF">BEMITA_LOCUS11005</name>
</gene>
<dbReference type="PROSITE" id="PS50835">
    <property type="entry name" value="IG_LIKE"/>
    <property type="match status" value="5"/>
</dbReference>
<organism evidence="8 9">
    <name type="scientific">Bemisia tabaci</name>
    <name type="common">Sweetpotato whitefly</name>
    <name type="synonym">Aleurodes tabaci</name>
    <dbReference type="NCBI Taxonomy" id="7038"/>
    <lineage>
        <taxon>Eukaryota</taxon>
        <taxon>Metazoa</taxon>
        <taxon>Ecdysozoa</taxon>
        <taxon>Arthropoda</taxon>
        <taxon>Hexapoda</taxon>
        <taxon>Insecta</taxon>
        <taxon>Pterygota</taxon>
        <taxon>Neoptera</taxon>
        <taxon>Paraneoptera</taxon>
        <taxon>Hemiptera</taxon>
        <taxon>Sternorrhyncha</taxon>
        <taxon>Aleyrodoidea</taxon>
        <taxon>Aleyrodidae</taxon>
        <taxon>Aleyrodinae</taxon>
        <taxon>Bemisia</taxon>
    </lineage>
</organism>
<evidence type="ECO:0000313" key="8">
    <source>
        <dbReference type="EMBL" id="CAH0774685.1"/>
    </source>
</evidence>
<evidence type="ECO:0000259" key="7">
    <source>
        <dbReference type="PROSITE" id="PS50835"/>
    </source>
</evidence>
<evidence type="ECO:0000256" key="3">
    <source>
        <dbReference type="ARBA" id="ARBA00023157"/>
    </source>
</evidence>
<dbReference type="SMART" id="SM00408">
    <property type="entry name" value="IGc2"/>
    <property type="match status" value="3"/>
</dbReference>
<reference evidence="8" key="1">
    <citation type="submission" date="2021-12" db="EMBL/GenBank/DDBJ databases">
        <authorList>
            <person name="King R."/>
        </authorList>
    </citation>
    <scope>NUCLEOTIDE SEQUENCE</scope>
</reference>
<feature type="domain" description="Ig-like" evidence="7">
    <location>
        <begin position="152"/>
        <end position="249"/>
    </location>
</feature>
<name>A0A9P0G2S5_BEMTA</name>
<feature type="domain" description="Ig-like" evidence="7">
    <location>
        <begin position="256"/>
        <end position="353"/>
    </location>
</feature>
<dbReference type="InterPro" id="IPR036179">
    <property type="entry name" value="Ig-like_dom_sf"/>
</dbReference>
<dbReference type="SUPFAM" id="SSF48726">
    <property type="entry name" value="Immunoglobulin"/>
    <property type="match status" value="5"/>
</dbReference>
<proteinExistence type="predicted"/>
<dbReference type="Proteomes" id="UP001152759">
    <property type="component" value="Chromosome 6"/>
</dbReference>
<dbReference type="SUPFAM" id="SSF49265">
    <property type="entry name" value="Fibronectin type III"/>
    <property type="match status" value="1"/>
</dbReference>
<feature type="domain" description="Ig-like" evidence="7">
    <location>
        <begin position="358"/>
        <end position="448"/>
    </location>
</feature>
<dbReference type="SMART" id="SM00409">
    <property type="entry name" value="IG"/>
    <property type="match status" value="5"/>
</dbReference>
<dbReference type="PANTHER" id="PTHR23278">
    <property type="entry name" value="SIDESTEP PROTEIN"/>
    <property type="match status" value="1"/>
</dbReference>
<dbReference type="InterPro" id="IPR013783">
    <property type="entry name" value="Ig-like_fold"/>
</dbReference>